<evidence type="ECO:0000313" key="1">
    <source>
        <dbReference type="EMBL" id="MBW83380.1"/>
    </source>
</evidence>
<organism evidence="1">
    <name type="scientific">Rhizophora mucronata</name>
    <name type="common">Asiatic mangrove</name>
    <dbReference type="NCBI Taxonomy" id="61149"/>
    <lineage>
        <taxon>Eukaryota</taxon>
        <taxon>Viridiplantae</taxon>
        <taxon>Streptophyta</taxon>
        <taxon>Embryophyta</taxon>
        <taxon>Tracheophyta</taxon>
        <taxon>Spermatophyta</taxon>
        <taxon>Magnoliopsida</taxon>
        <taxon>eudicotyledons</taxon>
        <taxon>Gunneridae</taxon>
        <taxon>Pentapetalae</taxon>
        <taxon>rosids</taxon>
        <taxon>fabids</taxon>
        <taxon>Malpighiales</taxon>
        <taxon>Rhizophoraceae</taxon>
        <taxon>Rhizophora</taxon>
    </lineage>
</organism>
<accession>A0A2P2IQ96</accession>
<dbReference type="EMBL" id="GGEC01002897">
    <property type="protein sequence ID" value="MBW83380.1"/>
    <property type="molecule type" value="Transcribed_RNA"/>
</dbReference>
<name>A0A2P2IQ96_RHIMU</name>
<dbReference type="AlphaFoldDB" id="A0A2P2IQ96"/>
<protein>
    <submittedName>
        <fullName evidence="1">Uncharacterized protein</fullName>
    </submittedName>
</protein>
<sequence length="98" mass="11304">MRRFSTFWLTSESFAYQICWSRRETFVQSKLRVESLGAGGEFQRDRIDLIIASIIGSELVKRLVSSSGQFIHWIMRSLRNFPSVAPNSTSSFHPAQNF</sequence>
<reference evidence="1" key="1">
    <citation type="submission" date="2018-02" db="EMBL/GenBank/DDBJ databases">
        <title>Rhizophora mucronata_Transcriptome.</title>
        <authorList>
            <person name="Meera S.P."/>
            <person name="Sreeshan A."/>
            <person name="Augustine A."/>
        </authorList>
    </citation>
    <scope>NUCLEOTIDE SEQUENCE</scope>
    <source>
        <tissue evidence="1">Leaf</tissue>
    </source>
</reference>
<proteinExistence type="predicted"/>